<dbReference type="PROSITE" id="PS51904">
    <property type="entry name" value="GLYCOSYL_HYDROL_F25_2"/>
    <property type="match status" value="1"/>
</dbReference>
<accession>A0ABZ3EVC8</accession>
<dbReference type="InterPro" id="IPR002053">
    <property type="entry name" value="Glyco_hydro_25"/>
</dbReference>
<feature type="domain" description="SH3b" evidence="4">
    <location>
        <begin position="451"/>
        <end position="517"/>
    </location>
</feature>
<evidence type="ECO:0000256" key="3">
    <source>
        <dbReference type="SAM" id="Phobius"/>
    </source>
</evidence>
<dbReference type="CDD" id="cd06414">
    <property type="entry name" value="GH25_LytC-like"/>
    <property type="match status" value="1"/>
</dbReference>
<feature type="region of interest" description="Disordered" evidence="2">
    <location>
        <begin position="62"/>
        <end position="84"/>
    </location>
</feature>
<dbReference type="SUPFAM" id="SSF51445">
    <property type="entry name" value="(Trans)glycosidases"/>
    <property type="match status" value="1"/>
</dbReference>
<evidence type="ECO:0000313" key="6">
    <source>
        <dbReference type="Proteomes" id="UP001451571"/>
    </source>
</evidence>
<protein>
    <submittedName>
        <fullName evidence="5">GH25 family lysozyme</fullName>
    </submittedName>
</protein>
<dbReference type="PANTHER" id="PTHR34135:SF2">
    <property type="entry name" value="LYSOZYME"/>
    <property type="match status" value="1"/>
</dbReference>
<evidence type="ECO:0000259" key="4">
    <source>
        <dbReference type="PROSITE" id="PS51781"/>
    </source>
</evidence>
<keyword evidence="3" id="KW-0812">Transmembrane</keyword>
<dbReference type="EMBL" id="CP146256">
    <property type="protein sequence ID" value="XAH74151.1"/>
    <property type="molecule type" value="Genomic_DNA"/>
</dbReference>
<dbReference type="RefSeq" id="WP_342757745.1">
    <property type="nucleotide sequence ID" value="NZ_CP146256.1"/>
</dbReference>
<evidence type="ECO:0000256" key="1">
    <source>
        <dbReference type="ARBA" id="ARBA00010646"/>
    </source>
</evidence>
<dbReference type="Gene3D" id="2.30.30.40">
    <property type="entry name" value="SH3 Domains"/>
    <property type="match status" value="3"/>
</dbReference>
<dbReference type="Pfam" id="PF08239">
    <property type="entry name" value="SH3_3"/>
    <property type="match status" value="2"/>
</dbReference>
<dbReference type="PROSITE" id="PS51781">
    <property type="entry name" value="SH3B"/>
    <property type="match status" value="2"/>
</dbReference>
<proteinExistence type="inferred from homology"/>
<name>A0ABZ3EVC8_9FIRM</name>
<feature type="domain" description="SH3b" evidence="4">
    <location>
        <begin position="531"/>
        <end position="598"/>
    </location>
</feature>
<dbReference type="SMART" id="SM00287">
    <property type="entry name" value="SH3b"/>
    <property type="match status" value="3"/>
</dbReference>
<evidence type="ECO:0000256" key="2">
    <source>
        <dbReference type="SAM" id="MobiDB-lite"/>
    </source>
</evidence>
<evidence type="ECO:0000313" key="5">
    <source>
        <dbReference type="EMBL" id="XAH74151.1"/>
    </source>
</evidence>
<comment type="similarity">
    <text evidence="1">Belongs to the glycosyl hydrolase 25 family.</text>
</comment>
<dbReference type="PANTHER" id="PTHR34135">
    <property type="entry name" value="LYSOZYME"/>
    <property type="match status" value="1"/>
</dbReference>
<dbReference type="Proteomes" id="UP001451571">
    <property type="component" value="Chromosome"/>
</dbReference>
<sequence length="598" mass="65304">MDILMSEHRKKRVRYNKKHVAVVAGSGAAILLVLVLAVILVKSVFFGEKKEDTEVAAVQVLEETQEPAEEEPLKEAEGEADAETEDLHVVADVAEMDDDEDPQEAESMGEDGAGAASDISAVIKGANETGEVSYGIDVAKWQGTIDWQQVADSGVEFAIIRVGYRTQKTGIIMEDPLAKYNMQQAKEAGLKLGVYFFSTAITQEEAREEAAWVTSFIAQYPITYPVVYNCEGFQSSESRQYGLEKSVRSDCAAAFLDYVQSKGYTPMFYAAKNEMQGNALWDTDELSSKYKIWVSQYPELPYPQTVSSSYSGTHAMWQYTSQGTVPGVPKGVDMNVAYFSYSQAAEAVDDTPYEAVEADPEALLDMAEVNEQVTAKIETNLRSIPSTASEDTIVGKLKNKEVVTRTGISASGWSRLEYNGQRVYAVSSYLTTELEYEAPAAAVQPSSIYQPVNETVTAKKVTNLRSAASSSSDDTIVAVLQNGETVTRTGIGSNGWSQVDYNGQTLYAISSYLTTDLGYVQTTPDTSVYTDVNEQVTPKIECNLRTEPSTANEGTVVATIRNGDVVTRTGINPNTGWSRLDYNGQTVYAVSSYLTPVQ</sequence>
<keyword evidence="3" id="KW-0472">Membrane</keyword>
<dbReference type="InterPro" id="IPR017853">
    <property type="entry name" value="GH"/>
</dbReference>
<gene>
    <name evidence="5" type="ORF">V6984_22065</name>
</gene>
<dbReference type="InterPro" id="IPR003646">
    <property type="entry name" value="SH3-like_bac-type"/>
</dbReference>
<dbReference type="Gene3D" id="3.20.20.80">
    <property type="entry name" value="Glycosidases"/>
    <property type="match status" value="1"/>
</dbReference>
<feature type="transmembrane region" description="Helical" evidence="3">
    <location>
        <begin position="20"/>
        <end position="41"/>
    </location>
</feature>
<dbReference type="Pfam" id="PF01183">
    <property type="entry name" value="Glyco_hydro_25"/>
    <property type="match status" value="1"/>
</dbReference>
<organism evidence="5 6">
    <name type="scientific">Kineothrix sedimenti</name>
    <dbReference type="NCBI Taxonomy" id="3123317"/>
    <lineage>
        <taxon>Bacteria</taxon>
        <taxon>Bacillati</taxon>
        <taxon>Bacillota</taxon>
        <taxon>Clostridia</taxon>
        <taxon>Lachnospirales</taxon>
        <taxon>Lachnospiraceae</taxon>
        <taxon>Kineothrix</taxon>
    </lineage>
</organism>
<keyword evidence="3" id="KW-1133">Transmembrane helix</keyword>
<keyword evidence="6" id="KW-1185">Reference proteome</keyword>
<reference evidence="5 6" key="1">
    <citation type="submission" date="2024-02" db="EMBL/GenBank/DDBJ databases">
        <title>Bacterial strain from lacustrine sediment.</title>
        <authorList>
            <person name="Petit C."/>
            <person name="Fadhlaoui K."/>
        </authorList>
    </citation>
    <scope>NUCLEOTIDE SEQUENCE [LARGE SCALE GENOMIC DNA]</scope>
    <source>
        <strain evidence="5 6">IPX-CK</strain>
    </source>
</reference>